<evidence type="ECO:0000313" key="1">
    <source>
        <dbReference type="EMBL" id="QHT98191.1"/>
    </source>
</evidence>
<sequence>MCTPVVDQIGSTGNWAPDICAFDTAARMKRRSFPSTGEAKQKESSPTTLRSVTGVTWCTFVTDSTAQQPVSFSRRRNTCMSAFDELRISGGNGVFKAVPVQLPVKAVKEKDICELCAPLDKATIGVVCTGCQAMLDEGLAYIASLPSHSCEASMPC</sequence>
<proteinExistence type="predicted"/>
<accession>A0A6C0IXZ5</accession>
<dbReference type="AlphaFoldDB" id="A0A6C0IXZ5"/>
<reference evidence="1" key="1">
    <citation type="journal article" date="2020" name="Nature">
        <title>Giant virus diversity and host interactions through global metagenomics.</title>
        <authorList>
            <person name="Schulz F."/>
            <person name="Roux S."/>
            <person name="Paez-Espino D."/>
            <person name="Jungbluth S."/>
            <person name="Walsh D.A."/>
            <person name="Denef V.J."/>
            <person name="McMahon K.D."/>
            <person name="Konstantinidis K.T."/>
            <person name="Eloe-Fadrosh E.A."/>
            <person name="Kyrpides N.C."/>
            <person name="Woyke T."/>
        </authorList>
    </citation>
    <scope>NUCLEOTIDE SEQUENCE</scope>
    <source>
        <strain evidence="1">GVMAG-M-3300025626-8</strain>
    </source>
</reference>
<protein>
    <submittedName>
        <fullName evidence="1">Uncharacterized protein</fullName>
    </submittedName>
</protein>
<dbReference type="EMBL" id="MN740289">
    <property type="protein sequence ID" value="QHT98191.1"/>
    <property type="molecule type" value="Genomic_DNA"/>
</dbReference>
<name>A0A6C0IXZ5_9ZZZZ</name>
<organism evidence="1">
    <name type="scientific">viral metagenome</name>
    <dbReference type="NCBI Taxonomy" id="1070528"/>
    <lineage>
        <taxon>unclassified sequences</taxon>
        <taxon>metagenomes</taxon>
        <taxon>organismal metagenomes</taxon>
    </lineage>
</organism>